<organism evidence="2 3">
    <name type="scientific">Fusarium zealandicum</name>
    <dbReference type="NCBI Taxonomy" id="1053134"/>
    <lineage>
        <taxon>Eukaryota</taxon>
        <taxon>Fungi</taxon>
        <taxon>Dikarya</taxon>
        <taxon>Ascomycota</taxon>
        <taxon>Pezizomycotina</taxon>
        <taxon>Sordariomycetes</taxon>
        <taxon>Hypocreomycetidae</taxon>
        <taxon>Hypocreales</taxon>
        <taxon>Nectriaceae</taxon>
        <taxon>Fusarium</taxon>
        <taxon>Fusarium staphyleae species complex</taxon>
    </lineage>
</organism>
<proteinExistence type="predicted"/>
<reference evidence="2" key="2">
    <citation type="submission" date="2020-05" db="EMBL/GenBank/DDBJ databases">
        <authorList>
            <person name="Kim H.-S."/>
            <person name="Proctor R.H."/>
            <person name="Brown D.W."/>
        </authorList>
    </citation>
    <scope>NUCLEOTIDE SEQUENCE</scope>
    <source>
        <strain evidence="2">NRRL 22465</strain>
    </source>
</reference>
<reference evidence="2" key="1">
    <citation type="journal article" date="2020" name="BMC Genomics">
        <title>Correction to: Identification and distribution of gene clusters required for synthesis of sphingolipid metabolism inhibitors in diverse species of the filamentous fungus Fusarium.</title>
        <authorList>
            <person name="Kim H.S."/>
            <person name="Lohmar J.M."/>
            <person name="Busman M."/>
            <person name="Brown D.W."/>
            <person name="Naumann T.A."/>
            <person name="Divon H.H."/>
            <person name="Lysoe E."/>
            <person name="Uhlig S."/>
            <person name="Proctor R.H."/>
        </authorList>
    </citation>
    <scope>NUCLEOTIDE SEQUENCE</scope>
    <source>
        <strain evidence="2">NRRL 22465</strain>
    </source>
</reference>
<accession>A0A8H4X8D0</accession>
<sequence>MRHNSLSPSVSTPSLQRVSGGNDTTSSEAPYDSHQPKRVSTLPSSVARETAMANFRQSVAQELRAGTPVINNTGRETPFTPMSLLASRETEVQRNVDMSRNILMSQKEADGQRREMQRREKEWTDRAFDERMRSGDLLGVHRQAMRKMQKAAKDK</sequence>
<evidence type="ECO:0000256" key="1">
    <source>
        <dbReference type="SAM" id="MobiDB-lite"/>
    </source>
</evidence>
<comment type="caution">
    <text evidence="2">The sequence shown here is derived from an EMBL/GenBank/DDBJ whole genome shotgun (WGS) entry which is preliminary data.</text>
</comment>
<feature type="compositionally biased region" description="Polar residues" evidence="1">
    <location>
        <begin position="1"/>
        <end position="28"/>
    </location>
</feature>
<dbReference type="OrthoDB" id="102260at2759"/>
<evidence type="ECO:0000313" key="2">
    <source>
        <dbReference type="EMBL" id="KAF4965045.1"/>
    </source>
</evidence>
<keyword evidence="3" id="KW-1185">Reference proteome</keyword>
<dbReference type="AlphaFoldDB" id="A0A8H4X8D0"/>
<dbReference type="EMBL" id="JABEYC010001447">
    <property type="protein sequence ID" value="KAF4965045.1"/>
    <property type="molecule type" value="Genomic_DNA"/>
</dbReference>
<gene>
    <name evidence="2" type="ORF">FZEAL_10808</name>
</gene>
<dbReference type="Proteomes" id="UP000635477">
    <property type="component" value="Unassembled WGS sequence"/>
</dbReference>
<feature type="region of interest" description="Disordered" evidence="1">
    <location>
        <begin position="1"/>
        <end position="46"/>
    </location>
</feature>
<protein>
    <submittedName>
        <fullName evidence="2">Uncharacterized protein</fullName>
    </submittedName>
</protein>
<name>A0A8H4X8D0_9HYPO</name>
<evidence type="ECO:0000313" key="3">
    <source>
        <dbReference type="Proteomes" id="UP000635477"/>
    </source>
</evidence>